<dbReference type="Gramene" id="MELO3C033864.2.1">
    <property type="protein sequence ID" value="MELO3C033864.2.1"/>
    <property type="gene ID" value="MELO3C033864.2"/>
</dbReference>
<organism evidence="1">
    <name type="scientific">Cucumis melo</name>
    <name type="common">Muskmelon</name>
    <dbReference type="NCBI Taxonomy" id="3656"/>
    <lineage>
        <taxon>Eukaryota</taxon>
        <taxon>Viridiplantae</taxon>
        <taxon>Streptophyta</taxon>
        <taxon>Embryophyta</taxon>
        <taxon>Tracheophyta</taxon>
        <taxon>Spermatophyta</taxon>
        <taxon>Magnoliopsida</taxon>
        <taxon>eudicotyledons</taxon>
        <taxon>Gunneridae</taxon>
        <taxon>Pentapetalae</taxon>
        <taxon>rosids</taxon>
        <taxon>fabids</taxon>
        <taxon>Cucurbitales</taxon>
        <taxon>Cucurbitaceae</taxon>
        <taxon>Benincaseae</taxon>
        <taxon>Cucumis</taxon>
    </lineage>
</organism>
<evidence type="ECO:0000313" key="1">
    <source>
        <dbReference type="EnsemblPlants" id="MELO3C033864.2.1"/>
    </source>
</evidence>
<dbReference type="EnsemblPlants" id="MELO3C033864.2.1">
    <property type="protein sequence ID" value="MELO3C033864.2.1"/>
    <property type="gene ID" value="MELO3C033864.2"/>
</dbReference>
<protein>
    <submittedName>
        <fullName evidence="1">Uncharacterized protein</fullName>
    </submittedName>
</protein>
<reference evidence="1" key="1">
    <citation type="submission" date="2023-03" db="UniProtKB">
        <authorList>
            <consortium name="EnsemblPlants"/>
        </authorList>
    </citation>
    <scope>IDENTIFICATION</scope>
</reference>
<proteinExistence type="predicted"/>
<sequence>MQEQSRTNKATSKSSLTIITVGQSRFYNDSTSSLKRKGSRSTVWSCFEKYTFELGCSCHRLQRMHIRSSYSKGIGWGPKPKARKITSASNSTTFCSSSIQKENELQSKLNEALERLKCKKEIMQR</sequence>
<name>A0A9I9EHD9_CUCME</name>
<accession>A0A9I9EHD9</accession>
<dbReference type="AlphaFoldDB" id="A0A9I9EHD9"/>